<name>A0ABV4APE4_9GAMM</name>
<proteinExistence type="predicted"/>
<organism evidence="3 4">
    <name type="scientific">Rhodanobacter humi</name>
    <dbReference type="NCBI Taxonomy" id="1888173"/>
    <lineage>
        <taxon>Bacteria</taxon>
        <taxon>Pseudomonadati</taxon>
        <taxon>Pseudomonadota</taxon>
        <taxon>Gammaproteobacteria</taxon>
        <taxon>Lysobacterales</taxon>
        <taxon>Rhodanobacteraceae</taxon>
        <taxon>Rhodanobacter</taxon>
    </lineage>
</organism>
<protein>
    <submittedName>
        <fullName evidence="3">DUF1631 family protein</fullName>
    </submittedName>
</protein>
<sequence length="806" mass="87412">MDAEHLHRYSTTAAGGRARGRWPARTQRLLNVIGPLCGQWLEPALQACLDRFDHELYLQAERSRSHLEQQYCFDSRAQLQLQRPAFMQAYADHLRKGFAQLGEVDEGADEALAHQPLSLLERGEHELTATLDKLAARGEAHHGPVLTELAYRFAVLVGAAPLEGTALPIAPAGLTDALRTAIASLDLPLEHRLLLLQSFEQTVIAAAGPLYEIVNTQLRDDGLLPQLRPYAPPRAAPAARGAPANEAPATAATTPETAATAGAPQAPITVLENLRDLLAQRRVGVSGTAATGRAATADELQTALGALQQHLAQVTDQASRELRSAQRLRDELLLQLNADKPPGAVPTRLSAEQDDTVELVAMLFEQIGRQLHHGPHARSLLDDLQLPMLRLAVTDRDFFEQQEHPARRLLGAVAEAADDWLDGPDGEADQQLTSRLNQLVERARREPPSAGLYTSLLADIEHHLGQLSRRAQASERRHVEAMQGREKLDLARHRAGELLAERFNASPPRGLLRALLDRAWADVLALTLLQHGEDSPAVTQRLRVTDQLLGRLPVDDADLLRREVQAGLQQIGMHAEEAGQVALRLVGEEAAPPMPATVAPLPVPPAEAPGRIAPAPAAARPRPPAAAVAVAHAPDDRPATPAPVPVVAASTPPPTPATKPAVHDLPSATDLALRLKQRQRLGESQHAKATTATTIHEPPLGPQEARIHNRLRQLPYGSWFEFTDPASGEVTRRKLAWFSPITGNSLFVTRRGQRGEELNLRELARAMAAGQVRELPPQRDGLLDRAWHALTGNLRTTVTSAPGARP</sequence>
<reference evidence="3 4" key="1">
    <citation type="submission" date="2024-07" db="EMBL/GenBank/DDBJ databases">
        <title>Molecular mechanisms and environmental adaptations of flagellar loss and biofilm growth of Rhodanobacter under environmental stress.</title>
        <authorList>
            <person name="Chen M."/>
        </authorList>
    </citation>
    <scope>NUCLEOTIDE SEQUENCE [LARGE SCALE GENOMIC DNA]</scope>
    <source>
        <strain evidence="3 4">RS22</strain>
    </source>
</reference>
<gene>
    <name evidence="3" type="ORF">AB7878_07560</name>
</gene>
<keyword evidence="4" id="KW-1185">Reference proteome</keyword>
<feature type="region of interest" description="Disordered" evidence="2">
    <location>
        <begin position="225"/>
        <end position="264"/>
    </location>
</feature>
<feature type="coiled-coil region" evidence="1">
    <location>
        <begin position="297"/>
        <end position="335"/>
    </location>
</feature>
<feature type="compositionally biased region" description="Low complexity" evidence="2">
    <location>
        <begin position="236"/>
        <end position="264"/>
    </location>
</feature>
<evidence type="ECO:0000313" key="4">
    <source>
        <dbReference type="Proteomes" id="UP001562159"/>
    </source>
</evidence>
<dbReference type="Pfam" id="PF07793">
    <property type="entry name" value="DUF1631"/>
    <property type="match status" value="1"/>
</dbReference>
<evidence type="ECO:0000256" key="1">
    <source>
        <dbReference type="SAM" id="Coils"/>
    </source>
</evidence>
<dbReference type="EMBL" id="JBGBPY010000001">
    <property type="protein sequence ID" value="MEY2182272.1"/>
    <property type="molecule type" value="Genomic_DNA"/>
</dbReference>
<keyword evidence="1" id="KW-0175">Coiled coil</keyword>
<evidence type="ECO:0000313" key="3">
    <source>
        <dbReference type="EMBL" id="MEY2182272.1"/>
    </source>
</evidence>
<dbReference type="Proteomes" id="UP001562159">
    <property type="component" value="Unassembled WGS sequence"/>
</dbReference>
<comment type="caution">
    <text evidence="3">The sequence shown here is derived from an EMBL/GenBank/DDBJ whole genome shotgun (WGS) entry which is preliminary data.</text>
</comment>
<accession>A0ABV4APE4</accession>
<evidence type="ECO:0000256" key="2">
    <source>
        <dbReference type="SAM" id="MobiDB-lite"/>
    </source>
</evidence>
<dbReference type="InterPro" id="IPR012434">
    <property type="entry name" value="DUF1631"/>
</dbReference>
<feature type="region of interest" description="Disordered" evidence="2">
    <location>
        <begin position="683"/>
        <end position="702"/>
    </location>
</feature>